<proteinExistence type="predicted"/>
<evidence type="ECO:0000313" key="4">
    <source>
        <dbReference type="EMBL" id="PQJ13036.1"/>
    </source>
</evidence>
<dbReference type="InterPro" id="IPR007844">
    <property type="entry name" value="AsmA"/>
</dbReference>
<feature type="domain" description="AsmA" evidence="3">
    <location>
        <begin position="3"/>
        <end position="199"/>
    </location>
</feature>
<protein>
    <recommendedName>
        <fullName evidence="3">AsmA domain-containing protein</fullName>
    </recommendedName>
</protein>
<dbReference type="GO" id="GO:0090313">
    <property type="term" value="P:regulation of protein targeting to membrane"/>
    <property type="evidence" value="ECO:0007669"/>
    <property type="project" value="TreeGrafter"/>
</dbReference>
<comment type="caution">
    <text evidence="4">The sequence shown here is derived from an EMBL/GenBank/DDBJ whole genome shotgun (WGS) entry which is preliminary data.</text>
</comment>
<evidence type="ECO:0000256" key="2">
    <source>
        <dbReference type="SAM" id="Phobius"/>
    </source>
</evidence>
<dbReference type="AlphaFoldDB" id="A0A2S7T2P8"/>
<dbReference type="Pfam" id="PF05170">
    <property type="entry name" value="AsmA"/>
    <property type="match status" value="1"/>
</dbReference>
<dbReference type="PANTHER" id="PTHR30441:SF8">
    <property type="entry name" value="DUF748 DOMAIN-CONTAINING PROTEIN"/>
    <property type="match status" value="1"/>
</dbReference>
<feature type="region of interest" description="Disordered" evidence="1">
    <location>
        <begin position="851"/>
        <end position="871"/>
    </location>
</feature>
<keyword evidence="5" id="KW-1185">Reference proteome</keyword>
<gene>
    <name evidence="4" type="ORF">CJD36_004640</name>
</gene>
<name>A0A2S7T2P8_9BACT</name>
<evidence type="ECO:0000256" key="1">
    <source>
        <dbReference type="SAM" id="MobiDB-lite"/>
    </source>
</evidence>
<dbReference type="InterPro" id="IPR052894">
    <property type="entry name" value="AsmA-related"/>
</dbReference>
<dbReference type="RefSeq" id="WP_105037920.1">
    <property type="nucleotide sequence ID" value="NZ_PPSL01000001.1"/>
</dbReference>
<accession>A0A2S7T2P8</accession>
<keyword evidence="2" id="KW-1133">Transmembrane helix</keyword>
<evidence type="ECO:0000259" key="3">
    <source>
        <dbReference type="Pfam" id="PF05170"/>
    </source>
</evidence>
<dbReference type="OrthoDB" id="596403at2"/>
<dbReference type="GO" id="GO:0005886">
    <property type="term" value="C:plasma membrane"/>
    <property type="evidence" value="ECO:0007669"/>
    <property type="project" value="TreeGrafter"/>
</dbReference>
<keyword evidence="2" id="KW-0812">Transmembrane</keyword>
<organism evidence="4 5">
    <name type="scientific">Flavipsychrobacter stenotrophus</name>
    <dbReference type="NCBI Taxonomy" id="2077091"/>
    <lineage>
        <taxon>Bacteria</taxon>
        <taxon>Pseudomonadati</taxon>
        <taxon>Bacteroidota</taxon>
        <taxon>Chitinophagia</taxon>
        <taxon>Chitinophagales</taxon>
        <taxon>Chitinophagaceae</taxon>
        <taxon>Flavipsychrobacter</taxon>
    </lineage>
</organism>
<dbReference type="EMBL" id="PPSL01000001">
    <property type="protein sequence ID" value="PQJ13036.1"/>
    <property type="molecule type" value="Genomic_DNA"/>
</dbReference>
<reference evidence="4 5" key="1">
    <citation type="submission" date="2018-01" db="EMBL/GenBank/DDBJ databases">
        <title>A novel member of the phylum Bacteroidetes isolated from glacier ice.</title>
        <authorList>
            <person name="Liu Q."/>
            <person name="Xin Y.-H."/>
        </authorList>
    </citation>
    <scope>NUCLEOTIDE SEQUENCE [LARGE SCALE GENOMIC DNA]</scope>
    <source>
        <strain evidence="4 5">RB1R16</strain>
    </source>
</reference>
<keyword evidence="2" id="KW-0472">Membrane</keyword>
<sequence>MKVIKKILIGLGIFIGLFLLAAILIPIMFKGKILNLVKTQMNEKLVATTDFKDVNISLFHHFPHLSVGIEEISIVGKESFKNDTLISAKSIDVSLDLMKAIGGTYDVLNVGLISPRIHAIVHDDGAANWNITKPDTAVKTSEPSAPFAFKLRKYGIENAYIEYRDEQAKMSAVLDNFTHEGSGDFTSDAFTLSTKTTADAITFVYGGIPYLSKVKTILDMDLQVDNKTGKYSFNTEKIQLNGLKLSTKGFVQMPDTTNIVMDVQFSTPSNDFKDILSLVPGIYQNNFKDIKTTGKATLNGYVKGTYNAKQMPAYAMNLLIENGSFQYPDLPQKVSDIQVKMAVNNPDGITDHTVVNIERGHIQFGADPFDFKLLLKTPITNQWIDATMKGKLDLGQMQKFVKLEAGTKLSGLVSADANVRGAIAAAQKGKYDELYAAGTIFLSNIAYASKDYPDGVNLNSLLLTFNPKNVTMSGLKGQYMQINFTGDGIIDNLLGYYLHNEPLVAAMHFTADKIDVNRFMGATSAKPATPAAPTPVFLVPDNLDVTVKVEVGSIKYDKIVLTDVKGGLQVRNQVVALQNVSGKGMDGLITMNGFYGTKADKKNPDIQFDYSLENIDVQKIYTSVDMVEKMMPAAKYVSGKMNSHLSMTGKMGADMSPDMKSLTGKGDIFMLSGMLSGFPVTDQLGTKLNMPQLKSMSLKDMKLFYTFANGRVVVEPYKFKVAGMDAEVAGSHGFDQTIRYGVNMAVPTSMMGSQGTAMVSNLVSQAASKGVNIKVTDKVNLTVNITGTVKAPKIETNLKNVAGSAVDEVKKQLQEAAQKKIDSVKHVVKDTVKAIKTQVINAAKDELKNQFLGNKGDTSKKTNTGDAVKNAADKAKDGLKDLFGRKKK</sequence>
<dbReference type="Proteomes" id="UP000239872">
    <property type="component" value="Unassembled WGS sequence"/>
</dbReference>
<dbReference type="PANTHER" id="PTHR30441">
    <property type="entry name" value="DUF748 DOMAIN-CONTAINING PROTEIN"/>
    <property type="match status" value="1"/>
</dbReference>
<evidence type="ECO:0000313" key="5">
    <source>
        <dbReference type="Proteomes" id="UP000239872"/>
    </source>
</evidence>
<feature type="transmembrane region" description="Helical" evidence="2">
    <location>
        <begin position="7"/>
        <end position="29"/>
    </location>
</feature>